<protein>
    <recommendedName>
        <fullName evidence="7">Lipopolysaccharide assembly protein A domain-containing protein</fullName>
    </recommendedName>
</protein>
<evidence type="ECO:0000256" key="3">
    <source>
        <dbReference type="ARBA" id="ARBA00022989"/>
    </source>
</evidence>
<feature type="coiled-coil region" evidence="5">
    <location>
        <begin position="64"/>
        <end position="132"/>
    </location>
</feature>
<feature type="transmembrane region" description="Helical" evidence="6">
    <location>
        <begin position="5"/>
        <end position="25"/>
    </location>
</feature>
<dbReference type="PANTHER" id="PTHR41335:SF1">
    <property type="entry name" value="MEMBRANE PROTEIN"/>
    <property type="match status" value="1"/>
</dbReference>
<dbReference type="InterPro" id="IPR010445">
    <property type="entry name" value="LapA_dom"/>
</dbReference>
<sequence length="137" mass="15587">MKKQVITIVSIVLVILVAIFALMNLETVEVSFGFTSVQMPLVLLILICLLLGALIIFLFSTTQNMRKNREYRELENTAQQQQDALSSEIHDLQETMKALETRLKNSSGKQEIGVKDQQINDLETKIQQLNDQLTTHK</sequence>
<keyword evidence="1" id="KW-1003">Cell membrane</keyword>
<accession>A0A0R1YE14</accession>
<evidence type="ECO:0000256" key="2">
    <source>
        <dbReference type="ARBA" id="ARBA00022692"/>
    </source>
</evidence>
<reference evidence="8 9" key="1">
    <citation type="journal article" date="2015" name="Genome Announc.">
        <title>Expanding the biotechnology potential of lactobacilli through comparative genomics of 213 strains and associated genera.</title>
        <authorList>
            <person name="Sun Z."/>
            <person name="Harris H.M."/>
            <person name="McCann A."/>
            <person name="Guo C."/>
            <person name="Argimon S."/>
            <person name="Zhang W."/>
            <person name="Yang X."/>
            <person name="Jeffery I.B."/>
            <person name="Cooney J.C."/>
            <person name="Kagawa T.F."/>
            <person name="Liu W."/>
            <person name="Song Y."/>
            <person name="Salvetti E."/>
            <person name="Wrobel A."/>
            <person name="Rasinkangas P."/>
            <person name="Parkhill J."/>
            <person name="Rea M.C."/>
            <person name="O'Sullivan O."/>
            <person name="Ritari J."/>
            <person name="Douillard F.P."/>
            <person name="Paul Ross R."/>
            <person name="Yang R."/>
            <person name="Briner A.E."/>
            <person name="Felis G.E."/>
            <person name="de Vos W.M."/>
            <person name="Barrangou R."/>
            <person name="Klaenhammer T.R."/>
            <person name="Caufield P.W."/>
            <person name="Cui Y."/>
            <person name="Zhang H."/>
            <person name="O'Toole P.W."/>
        </authorList>
    </citation>
    <scope>NUCLEOTIDE SEQUENCE [LARGE SCALE GENOMIC DNA]</scope>
    <source>
        <strain evidence="8 9">DSM 18390</strain>
    </source>
</reference>
<dbReference type="AlphaFoldDB" id="A0A0R1YE14"/>
<evidence type="ECO:0000256" key="4">
    <source>
        <dbReference type="ARBA" id="ARBA00023136"/>
    </source>
</evidence>
<keyword evidence="5" id="KW-0175">Coiled coil</keyword>
<dbReference type="PATRIC" id="fig|1423786.4.peg.2952"/>
<evidence type="ECO:0000256" key="5">
    <source>
        <dbReference type="SAM" id="Coils"/>
    </source>
</evidence>
<evidence type="ECO:0000256" key="6">
    <source>
        <dbReference type="SAM" id="Phobius"/>
    </source>
</evidence>
<feature type="domain" description="Lipopolysaccharide assembly protein A" evidence="7">
    <location>
        <begin position="24"/>
        <end position="85"/>
    </location>
</feature>
<keyword evidence="2 6" id="KW-0812">Transmembrane</keyword>
<evidence type="ECO:0000313" key="8">
    <source>
        <dbReference type="EMBL" id="KRM40495.1"/>
    </source>
</evidence>
<dbReference type="Proteomes" id="UP000051010">
    <property type="component" value="Unassembled WGS sequence"/>
</dbReference>
<evidence type="ECO:0000259" key="7">
    <source>
        <dbReference type="Pfam" id="PF06305"/>
    </source>
</evidence>
<keyword evidence="3 6" id="KW-1133">Transmembrane helix</keyword>
<evidence type="ECO:0000313" key="9">
    <source>
        <dbReference type="Proteomes" id="UP000051010"/>
    </source>
</evidence>
<feature type="transmembrane region" description="Helical" evidence="6">
    <location>
        <begin position="37"/>
        <end position="59"/>
    </location>
</feature>
<keyword evidence="4 6" id="KW-0472">Membrane</keyword>
<dbReference type="Pfam" id="PF06305">
    <property type="entry name" value="LapA_dom"/>
    <property type="match status" value="1"/>
</dbReference>
<evidence type="ECO:0000256" key="1">
    <source>
        <dbReference type="ARBA" id="ARBA00022475"/>
    </source>
</evidence>
<dbReference type="EMBL" id="AZFZ01000080">
    <property type="protein sequence ID" value="KRM40495.1"/>
    <property type="molecule type" value="Genomic_DNA"/>
</dbReference>
<gene>
    <name evidence="8" type="ORF">FD47_GL002807</name>
</gene>
<comment type="caution">
    <text evidence="8">The sequence shown here is derived from an EMBL/GenBank/DDBJ whole genome shotgun (WGS) entry which is preliminary data.</text>
</comment>
<dbReference type="GO" id="GO:0005886">
    <property type="term" value="C:plasma membrane"/>
    <property type="evidence" value="ECO:0007669"/>
    <property type="project" value="InterPro"/>
</dbReference>
<dbReference type="RefSeq" id="WP_008213698.1">
    <property type="nucleotide sequence ID" value="NZ_AZFZ01000080.1"/>
</dbReference>
<organism evidence="8 9">
    <name type="scientific">Lentilactobacillus parafarraginis DSM 18390 = JCM 14109</name>
    <dbReference type="NCBI Taxonomy" id="1423786"/>
    <lineage>
        <taxon>Bacteria</taxon>
        <taxon>Bacillati</taxon>
        <taxon>Bacillota</taxon>
        <taxon>Bacilli</taxon>
        <taxon>Lactobacillales</taxon>
        <taxon>Lactobacillaceae</taxon>
        <taxon>Lentilactobacillus</taxon>
    </lineage>
</organism>
<name>A0A0R1YE14_9LACO</name>
<dbReference type="PANTHER" id="PTHR41335">
    <property type="entry name" value="MEMBRANE PROTEIN-RELATED"/>
    <property type="match status" value="1"/>
</dbReference>
<proteinExistence type="predicted"/>